<reference evidence="8 9" key="1">
    <citation type="submission" date="2020-05" db="EMBL/GenBank/DDBJ databases">
        <title>Hymenobacter terrestris sp. nov. and Hymenobacter lapidiphilus sp. nov., isolated from regoliths in Antarctica.</title>
        <authorList>
            <person name="Sedlacek I."/>
            <person name="Pantucek R."/>
            <person name="Zeman M."/>
            <person name="Holochova P."/>
            <person name="Kralova S."/>
            <person name="Stankova E."/>
            <person name="Sedo O."/>
            <person name="Micenkova L."/>
            <person name="Svec P."/>
            <person name="Gupta V."/>
            <person name="Sood U."/>
            <person name="Korpole U.S."/>
            <person name="Lal R."/>
        </authorList>
    </citation>
    <scope>NUCLEOTIDE SEQUENCE [LARGE SCALE GENOMIC DNA]</scope>
    <source>
        <strain evidence="8 9">P5252</strain>
    </source>
</reference>
<accession>A0ABX2PZE9</accession>
<evidence type="ECO:0000313" key="9">
    <source>
        <dbReference type="Proteomes" id="UP000626554"/>
    </source>
</evidence>
<dbReference type="RefSeq" id="WP_176897313.1">
    <property type="nucleotide sequence ID" value="NZ_JABKAV010000002.1"/>
</dbReference>
<feature type="transmembrane region" description="Helical" evidence="6">
    <location>
        <begin position="12"/>
        <end position="33"/>
    </location>
</feature>
<gene>
    <name evidence="8" type="ORF">HW556_01500</name>
</gene>
<evidence type="ECO:0000313" key="8">
    <source>
        <dbReference type="EMBL" id="NVO83546.1"/>
    </source>
</evidence>
<dbReference type="InterPro" id="IPR023845">
    <property type="entry name" value="DUF3817_TM"/>
</dbReference>
<protein>
    <submittedName>
        <fullName evidence="8">DUF3817 domain-containing protein</fullName>
    </submittedName>
</protein>
<comment type="caution">
    <text evidence="8">The sequence shown here is derived from an EMBL/GenBank/DDBJ whole genome shotgun (WGS) entry which is preliminary data.</text>
</comment>
<evidence type="ECO:0000256" key="6">
    <source>
        <dbReference type="SAM" id="Phobius"/>
    </source>
</evidence>
<keyword evidence="2" id="KW-1003">Cell membrane</keyword>
<dbReference type="PANTHER" id="PTHR40077:SF1">
    <property type="entry name" value="MEMBRANE PROTEIN"/>
    <property type="match status" value="1"/>
</dbReference>
<organism evidence="8 9">
    <name type="scientific">Hymenobacter terrestris</name>
    <dbReference type="NCBI Taxonomy" id="2748310"/>
    <lineage>
        <taxon>Bacteria</taxon>
        <taxon>Pseudomonadati</taxon>
        <taxon>Bacteroidota</taxon>
        <taxon>Cytophagia</taxon>
        <taxon>Cytophagales</taxon>
        <taxon>Hymenobacteraceae</taxon>
        <taxon>Hymenobacter</taxon>
    </lineage>
</organism>
<dbReference type="Pfam" id="PF12823">
    <property type="entry name" value="DUF3817"/>
    <property type="match status" value="1"/>
</dbReference>
<feature type="transmembrane region" description="Helical" evidence="6">
    <location>
        <begin position="45"/>
        <end position="68"/>
    </location>
</feature>
<proteinExistence type="predicted"/>
<dbReference type="NCBIfam" id="TIGR03954">
    <property type="entry name" value="integ_memb_HG"/>
    <property type="match status" value="1"/>
</dbReference>
<dbReference type="PANTHER" id="PTHR40077">
    <property type="entry name" value="MEMBRANE PROTEIN-RELATED"/>
    <property type="match status" value="1"/>
</dbReference>
<name>A0ABX2PZE9_9BACT</name>
<evidence type="ECO:0000256" key="4">
    <source>
        <dbReference type="ARBA" id="ARBA00022989"/>
    </source>
</evidence>
<evidence type="ECO:0000256" key="3">
    <source>
        <dbReference type="ARBA" id="ARBA00022692"/>
    </source>
</evidence>
<keyword evidence="5 6" id="KW-0472">Membrane</keyword>
<dbReference type="EMBL" id="JABKAV010000002">
    <property type="protein sequence ID" value="NVO83546.1"/>
    <property type="molecule type" value="Genomic_DNA"/>
</dbReference>
<feature type="domain" description="DUF3817" evidence="7">
    <location>
        <begin position="10"/>
        <end position="95"/>
    </location>
</feature>
<keyword evidence="9" id="KW-1185">Reference proteome</keyword>
<dbReference type="Proteomes" id="UP000626554">
    <property type="component" value="Unassembled WGS sequence"/>
</dbReference>
<comment type="subcellular location">
    <subcellularLocation>
        <location evidence="1">Cell membrane</location>
        <topology evidence="1">Multi-pass membrane protein</topology>
    </subcellularLocation>
</comment>
<evidence type="ECO:0000259" key="7">
    <source>
        <dbReference type="Pfam" id="PF12823"/>
    </source>
</evidence>
<evidence type="ECO:0000256" key="1">
    <source>
        <dbReference type="ARBA" id="ARBA00004651"/>
    </source>
</evidence>
<sequence>MKQFFASSLGRLRLVGLLEGLSFLLLLGVAMPLKYFFGQPAAVRVVGMAHGALFVLYCLLVIGAAVQYSWSWRKTALALLASIVPLGTFWADAKLFREEEAAG</sequence>
<evidence type="ECO:0000256" key="5">
    <source>
        <dbReference type="ARBA" id="ARBA00023136"/>
    </source>
</evidence>
<keyword evidence="3 6" id="KW-0812">Transmembrane</keyword>
<evidence type="ECO:0000256" key="2">
    <source>
        <dbReference type="ARBA" id="ARBA00022475"/>
    </source>
</evidence>
<keyword evidence="4 6" id="KW-1133">Transmembrane helix</keyword>